<evidence type="ECO:0000313" key="3">
    <source>
        <dbReference type="Proteomes" id="UP001254165"/>
    </source>
</evidence>
<sequence length="181" mass="20433">MATRPSLTELIRQFNLKPLPAEGGLFVQSYVSEEMIPPEALPGRYQGVRKPFGTAIFYLLTSDPDSFSALHRLPTDEIYHFYLGDPVEMLLLYPDGSSRKVILGQDIMAGQFVQWVVPRGVWQGSRLVAGGEYALLGTTMAPGFTPEDYEGGDRDWLMVHYPHEAEWISRLTREPGRSDQR</sequence>
<gene>
    <name evidence="2" type="ORF">QYE77_07700</name>
</gene>
<accession>A0ABU3NMT6</accession>
<feature type="domain" description="DUF985" evidence="1">
    <location>
        <begin position="9"/>
        <end position="150"/>
    </location>
</feature>
<dbReference type="CDD" id="cd06121">
    <property type="entry name" value="cupin_YML079wp"/>
    <property type="match status" value="1"/>
</dbReference>
<dbReference type="Gene3D" id="2.60.120.10">
    <property type="entry name" value="Jelly Rolls"/>
    <property type="match status" value="1"/>
</dbReference>
<keyword evidence="3" id="KW-1185">Reference proteome</keyword>
<dbReference type="InterPro" id="IPR011051">
    <property type="entry name" value="RmlC_Cupin_sf"/>
</dbReference>
<dbReference type="InterPro" id="IPR009327">
    <property type="entry name" value="Cupin_DUF985"/>
</dbReference>
<dbReference type="InterPro" id="IPR039935">
    <property type="entry name" value="YML079W-like"/>
</dbReference>
<name>A0ABU3NMT6_9CHLR</name>
<dbReference type="Pfam" id="PF06172">
    <property type="entry name" value="Cupin_5"/>
    <property type="match status" value="1"/>
</dbReference>
<dbReference type="Proteomes" id="UP001254165">
    <property type="component" value="Unassembled WGS sequence"/>
</dbReference>
<evidence type="ECO:0000313" key="2">
    <source>
        <dbReference type="EMBL" id="MDT8898151.1"/>
    </source>
</evidence>
<reference evidence="2 3" key="1">
    <citation type="submission" date="2023-07" db="EMBL/GenBank/DDBJ databases">
        <title>Novel species of Thermanaerothrix with wide hydrolytic capabilities.</title>
        <authorList>
            <person name="Zayulina K.S."/>
            <person name="Podosokorskaya O.A."/>
            <person name="Elcheninov A.G."/>
        </authorList>
    </citation>
    <scope>NUCLEOTIDE SEQUENCE [LARGE SCALE GENOMIC DNA]</scope>
    <source>
        <strain evidence="2 3">4228-RoL</strain>
    </source>
</reference>
<evidence type="ECO:0000259" key="1">
    <source>
        <dbReference type="Pfam" id="PF06172"/>
    </source>
</evidence>
<dbReference type="RefSeq" id="WP_315624796.1">
    <property type="nucleotide sequence ID" value="NZ_JAUHMF010000001.1"/>
</dbReference>
<dbReference type="SUPFAM" id="SSF51182">
    <property type="entry name" value="RmlC-like cupins"/>
    <property type="match status" value="1"/>
</dbReference>
<dbReference type="InterPro" id="IPR014710">
    <property type="entry name" value="RmlC-like_jellyroll"/>
</dbReference>
<comment type="caution">
    <text evidence="2">The sequence shown here is derived from an EMBL/GenBank/DDBJ whole genome shotgun (WGS) entry which is preliminary data.</text>
</comment>
<dbReference type="PANTHER" id="PTHR33387:SF3">
    <property type="entry name" value="DUF985 DOMAIN-CONTAINING PROTEIN"/>
    <property type="match status" value="1"/>
</dbReference>
<organism evidence="2 3">
    <name type="scientific">Thermanaerothrix solaris</name>
    <dbReference type="NCBI Taxonomy" id="3058434"/>
    <lineage>
        <taxon>Bacteria</taxon>
        <taxon>Bacillati</taxon>
        <taxon>Chloroflexota</taxon>
        <taxon>Anaerolineae</taxon>
        <taxon>Anaerolineales</taxon>
        <taxon>Anaerolineaceae</taxon>
        <taxon>Thermanaerothrix</taxon>
    </lineage>
</organism>
<protein>
    <submittedName>
        <fullName evidence="2">Cupin domain-containing protein</fullName>
    </submittedName>
</protein>
<proteinExistence type="predicted"/>
<dbReference type="PANTHER" id="PTHR33387">
    <property type="entry name" value="RMLC-LIKE JELLY ROLL FOLD PROTEIN"/>
    <property type="match status" value="1"/>
</dbReference>
<dbReference type="EMBL" id="JAUHMF010000001">
    <property type="protein sequence ID" value="MDT8898151.1"/>
    <property type="molecule type" value="Genomic_DNA"/>
</dbReference>